<accession>A0AAW0ZE34</accession>
<organism evidence="1 2">
    <name type="scientific">Tetragonisca angustula</name>
    <dbReference type="NCBI Taxonomy" id="166442"/>
    <lineage>
        <taxon>Eukaryota</taxon>
        <taxon>Metazoa</taxon>
        <taxon>Ecdysozoa</taxon>
        <taxon>Arthropoda</taxon>
        <taxon>Hexapoda</taxon>
        <taxon>Insecta</taxon>
        <taxon>Pterygota</taxon>
        <taxon>Neoptera</taxon>
        <taxon>Endopterygota</taxon>
        <taxon>Hymenoptera</taxon>
        <taxon>Apocrita</taxon>
        <taxon>Aculeata</taxon>
        <taxon>Apoidea</taxon>
        <taxon>Anthophila</taxon>
        <taxon>Apidae</taxon>
        <taxon>Tetragonisca</taxon>
    </lineage>
</organism>
<dbReference type="PANTHER" id="PTHR31649">
    <property type="entry name" value="AGAP009604-PA"/>
    <property type="match status" value="1"/>
</dbReference>
<reference evidence="1 2" key="1">
    <citation type="submission" date="2024-05" db="EMBL/GenBank/DDBJ databases">
        <title>The nuclear and mitochondrial genome assemblies of Tetragonisca angustula (Apidae: Meliponini), a tiny yet remarkable pollinator in the Neotropics.</title>
        <authorList>
            <person name="Ferrari R."/>
            <person name="Ricardo P.C."/>
            <person name="Dias F.C."/>
            <person name="Araujo N.S."/>
            <person name="Soares D.O."/>
            <person name="Zhou Q.-S."/>
            <person name="Zhu C.-D."/>
            <person name="Coutinho L."/>
            <person name="Airas M.C."/>
            <person name="Batista T.M."/>
        </authorList>
    </citation>
    <scope>NUCLEOTIDE SEQUENCE [LARGE SCALE GENOMIC DNA]</scope>
    <source>
        <strain evidence="1">ASF017062</strain>
        <tissue evidence="1">Abdomen</tissue>
    </source>
</reference>
<evidence type="ECO:0000313" key="2">
    <source>
        <dbReference type="Proteomes" id="UP001432146"/>
    </source>
</evidence>
<dbReference type="InterPro" id="IPR006616">
    <property type="entry name" value="DM9_repeat"/>
</dbReference>
<dbReference type="Pfam" id="PF11901">
    <property type="entry name" value="DM9"/>
    <property type="match status" value="1"/>
</dbReference>
<name>A0AAW0ZE34_9HYME</name>
<comment type="caution">
    <text evidence="1">The sequence shown here is derived from an EMBL/GenBank/DDBJ whole genome shotgun (WGS) entry which is preliminary data.</text>
</comment>
<keyword evidence="2" id="KW-1185">Reference proteome</keyword>
<protein>
    <submittedName>
        <fullName evidence="1">Uncharacterized protein</fullName>
    </submittedName>
</protein>
<proteinExistence type="predicted"/>
<dbReference type="Proteomes" id="UP001432146">
    <property type="component" value="Unassembled WGS sequence"/>
</dbReference>
<dbReference type="AlphaFoldDB" id="A0AAW0ZE34"/>
<evidence type="ECO:0000313" key="1">
    <source>
        <dbReference type="EMBL" id="KAK9295884.1"/>
    </source>
</evidence>
<dbReference type="SMART" id="SM00696">
    <property type="entry name" value="DM9"/>
    <property type="match status" value="2"/>
</dbReference>
<dbReference type="EMBL" id="JAWNGG020000238">
    <property type="protein sequence ID" value="KAK9295884.1"/>
    <property type="molecule type" value="Genomic_DNA"/>
</dbReference>
<gene>
    <name evidence="1" type="ORF">QLX08_009942</name>
</gene>
<sequence>MPGYKWVRYTGARYFVPGMIFVGKDLDGMNLVVGRALHQGDMLPAKVKPEHGVAYVSHGGNEHIKHDFEVLMPADFKWVPARHGHVPPHAVEAGRTVDGEMLYIGRAYQNGVPCVGKIHRTHGVLYVPYEGREIPFREYEVLVLS</sequence>
<dbReference type="PANTHER" id="PTHR31649:SF10">
    <property type="entry name" value="IP19903P-RELATED"/>
    <property type="match status" value="1"/>
</dbReference>